<evidence type="ECO:0000256" key="5">
    <source>
        <dbReference type="ARBA" id="ARBA00022771"/>
    </source>
</evidence>
<dbReference type="GO" id="GO:0000785">
    <property type="term" value="C:chromatin"/>
    <property type="evidence" value="ECO:0007669"/>
    <property type="project" value="TreeGrafter"/>
</dbReference>
<dbReference type="InterPro" id="IPR023321">
    <property type="entry name" value="PINIT"/>
</dbReference>
<dbReference type="PANTHER" id="PTHR10782">
    <property type="entry name" value="ZINC FINGER MIZ DOMAIN-CONTAINING PROTEIN"/>
    <property type="match status" value="1"/>
</dbReference>
<reference evidence="11 12" key="1">
    <citation type="submission" date="2019-08" db="EMBL/GenBank/DDBJ databases">
        <authorList>
            <person name="Alioto T."/>
            <person name="Alioto T."/>
            <person name="Gomez Garrido J."/>
        </authorList>
    </citation>
    <scope>NUCLEOTIDE SEQUENCE [LARGE SCALE GENOMIC DNA]</scope>
</reference>
<sequence>MDGLMIPFQTTFEDTIPFFKVMETLMNPIYFVPVLYHLAPFASRFSLSENALNSIINSWDAAKQKYKIQVILIFEEIKYEHYTIERNITDRVPYNLTIFVNDRRPKLPKLLAPLNFCETTCRCNFYMDITREIFLKDDISAWNHIQMQFIADPNEYLFGIYLVEKVTPDELVEKLKEKPLRECKITKDLIKKSMESDIDMEVISMFATLQDPLSKMRMKLPARGVHCIHLQCFDALQFLQMNEHKQTWTCPLCKKKVKFEDIEIDEFFLNILESPDLGETCENVILLNDGSWSEKNNSEFSNSSVSSSPTNNQDEVFALSDSDEDPDKDSNEDPDKDSNEDSDHEDEHSAKRIKCL</sequence>
<dbReference type="CDD" id="cd16650">
    <property type="entry name" value="SP-RING_PIAS-like"/>
    <property type="match status" value="1"/>
</dbReference>
<name>A0A5E4NP12_9HEMI</name>
<dbReference type="PROSITE" id="PS51044">
    <property type="entry name" value="ZF_SP_RING"/>
    <property type="match status" value="1"/>
</dbReference>
<keyword evidence="3" id="KW-0808">Transferase</keyword>
<dbReference type="Pfam" id="PF14324">
    <property type="entry name" value="PINIT"/>
    <property type="match status" value="1"/>
</dbReference>
<feature type="region of interest" description="Disordered" evidence="9">
    <location>
        <begin position="295"/>
        <end position="356"/>
    </location>
</feature>
<dbReference type="Proteomes" id="UP000325440">
    <property type="component" value="Unassembled WGS sequence"/>
</dbReference>
<dbReference type="Pfam" id="PF02891">
    <property type="entry name" value="zf-MIZ"/>
    <property type="match status" value="1"/>
</dbReference>
<evidence type="ECO:0000256" key="9">
    <source>
        <dbReference type="SAM" id="MobiDB-lite"/>
    </source>
</evidence>
<dbReference type="Gene3D" id="2.60.120.780">
    <property type="entry name" value="PINIT domain"/>
    <property type="match status" value="1"/>
</dbReference>
<dbReference type="GO" id="GO:0061665">
    <property type="term" value="F:SUMO ligase activity"/>
    <property type="evidence" value="ECO:0007669"/>
    <property type="project" value="TreeGrafter"/>
</dbReference>
<dbReference type="AlphaFoldDB" id="A0A5E4NP12"/>
<protein>
    <submittedName>
        <fullName evidence="11">PINIT domain,Zinc finger, RING/FYVE/PHD-type,Zinc finger, MIZ-type</fullName>
    </submittedName>
</protein>
<feature type="compositionally biased region" description="Low complexity" evidence="9">
    <location>
        <begin position="295"/>
        <end position="312"/>
    </location>
</feature>
<dbReference type="PANTHER" id="PTHR10782:SF4">
    <property type="entry name" value="TONALLI, ISOFORM E"/>
    <property type="match status" value="1"/>
</dbReference>
<evidence type="ECO:0000256" key="4">
    <source>
        <dbReference type="ARBA" id="ARBA00022723"/>
    </source>
</evidence>
<organism evidence="11 12">
    <name type="scientific">Cinara cedri</name>
    <dbReference type="NCBI Taxonomy" id="506608"/>
    <lineage>
        <taxon>Eukaryota</taxon>
        <taxon>Metazoa</taxon>
        <taxon>Ecdysozoa</taxon>
        <taxon>Arthropoda</taxon>
        <taxon>Hexapoda</taxon>
        <taxon>Insecta</taxon>
        <taxon>Pterygota</taxon>
        <taxon>Neoptera</taxon>
        <taxon>Paraneoptera</taxon>
        <taxon>Hemiptera</taxon>
        <taxon>Sternorrhyncha</taxon>
        <taxon>Aphidomorpha</taxon>
        <taxon>Aphidoidea</taxon>
        <taxon>Aphididae</taxon>
        <taxon>Lachninae</taxon>
        <taxon>Cinara</taxon>
    </lineage>
</organism>
<dbReference type="UniPathway" id="UPA00886"/>
<dbReference type="EMBL" id="CABPRJ010002405">
    <property type="protein sequence ID" value="VVC45511.1"/>
    <property type="molecule type" value="Genomic_DNA"/>
</dbReference>
<dbReference type="OrthoDB" id="10263264at2759"/>
<dbReference type="GO" id="GO:0008270">
    <property type="term" value="F:zinc ion binding"/>
    <property type="evidence" value="ECO:0007669"/>
    <property type="project" value="UniProtKB-KW"/>
</dbReference>
<dbReference type="InterPro" id="IPR038654">
    <property type="entry name" value="PINIT_sf"/>
</dbReference>
<keyword evidence="5 8" id="KW-0863">Zinc-finger</keyword>
<evidence type="ECO:0000313" key="11">
    <source>
        <dbReference type="EMBL" id="VVC45511.1"/>
    </source>
</evidence>
<evidence type="ECO:0000256" key="1">
    <source>
        <dbReference type="ARBA" id="ARBA00004718"/>
    </source>
</evidence>
<proteinExistence type="inferred from homology"/>
<comment type="pathway">
    <text evidence="1">Protein modification; protein sumoylation.</text>
</comment>
<evidence type="ECO:0000256" key="2">
    <source>
        <dbReference type="ARBA" id="ARBA00005383"/>
    </source>
</evidence>
<keyword evidence="4" id="KW-0479">Metal-binding</keyword>
<keyword evidence="6" id="KW-0833">Ubl conjugation pathway</keyword>
<dbReference type="GO" id="GO:0016925">
    <property type="term" value="P:protein sumoylation"/>
    <property type="evidence" value="ECO:0007669"/>
    <property type="project" value="UniProtKB-UniPathway"/>
</dbReference>
<evidence type="ECO:0000256" key="3">
    <source>
        <dbReference type="ARBA" id="ARBA00022679"/>
    </source>
</evidence>
<dbReference type="InterPro" id="IPR013083">
    <property type="entry name" value="Znf_RING/FYVE/PHD"/>
</dbReference>
<keyword evidence="12" id="KW-1185">Reference proteome</keyword>
<gene>
    <name evidence="11" type="ORF">CINCED_3A003314</name>
</gene>
<dbReference type="InterPro" id="IPR004181">
    <property type="entry name" value="Znf_MIZ"/>
</dbReference>
<evidence type="ECO:0000256" key="6">
    <source>
        <dbReference type="ARBA" id="ARBA00022786"/>
    </source>
</evidence>
<feature type="domain" description="SP-RING-type" evidence="10">
    <location>
        <begin position="196"/>
        <end position="277"/>
    </location>
</feature>
<evidence type="ECO:0000313" key="12">
    <source>
        <dbReference type="Proteomes" id="UP000325440"/>
    </source>
</evidence>
<accession>A0A5E4NP12</accession>
<comment type="similarity">
    <text evidence="2">Belongs to the PIAS family.</text>
</comment>
<keyword evidence="7" id="KW-0862">Zinc</keyword>
<evidence type="ECO:0000256" key="7">
    <source>
        <dbReference type="ARBA" id="ARBA00022833"/>
    </source>
</evidence>
<feature type="compositionally biased region" description="Basic and acidic residues" evidence="9">
    <location>
        <begin position="328"/>
        <end position="350"/>
    </location>
</feature>
<dbReference type="Gene3D" id="3.30.40.10">
    <property type="entry name" value="Zinc/RING finger domain, C3HC4 (zinc finger)"/>
    <property type="match status" value="1"/>
</dbReference>
<evidence type="ECO:0000259" key="10">
    <source>
        <dbReference type="PROSITE" id="PS51044"/>
    </source>
</evidence>
<evidence type="ECO:0000256" key="8">
    <source>
        <dbReference type="PROSITE-ProRule" id="PRU00452"/>
    </source>
</evidence>